<proteinExistence type="inferred from homology"/>
<sequence length="656" mass="73221">MAIAAAVMLNVLHNLPNINSLSSYIPSETTLIFSSDGQVLARLHQEENRRVVPLSQISPYLQKIVIAVEDPRFYQHHGLDFIGIVRAGLKNIVYGRVKEGASTITQQLARALFLNRKKVISRKLAEAILAVQLERRYTKDEILELYLNNIYMGHNAYGIESAANLYFNKKAADLDIAESAMIVGLIKGPELYSPYRNFKGAKTNQIYALNKALEQNFIFERDAKLAAIEELKFSPQNLRRYGEAAPYFISYVLKQLIDLYGKEQVYHGGLRVYTTLDSNMQAAAESVVTSFASKEGEKFNFSQAALLSIDPRTGYIKAMVGGVDFYTSKFNRTTQSKRSPGSAFKPFTYTAAMEQGISPGTILQDTSTTFEVYPNEWNPSGTWAPNNYDEKFRGAVTLRYALEKSLNIPAIKISERVGLRSIINVARRMGIISHLEPGLALTLGASEVTMLELTSAYGTFANSGIHVEPASIIKIEDPNGVVLYKNTIKESQALDPNIAAVMVDLLKGVILRGTGIRGQIYRPAAAKTGTAQEFRDAWFVGFVPQLVTGVWVGNDDNASMKGVAEVAVCPRIWKEYNLRALANLPKLDFPRPEGLVEATICIKSGKIARPYCPKEDQRTEKFWLKDLPKEKCNIHKSAEELYQQEVKKNEVTEVWN</sequence>
<dbReference type="InterPro" id="IPR012338">
    <property type="entry name" value="Beta-lactam/transpept-like"/>
</dbReference>
<dbReference type="Proteomes" id="UP000177309">
    <property type="component" value="Unassembled WGS sequence"/>
</dbReference>
<dbReference type="InterPro" id="IPR050396">
    <property type="entry name" value="Glycosyltr_51/Transpeptidase"/>
</dbReference>
<feature type="domain" description="Penicillin-binding protein transpeptidase" evidence="14">
    <location>
        <begin position="309"/>
        <end position="546"/>
    </location>
</feature>
<dbReference type="PANTHER" id="PTHR32282">
    <property type="entry name" value="BINDING PROTEIN TRANSPEPTIDASE, PUTATIVE-RELATED"/>
    <property type="match status" value="1"/>
</dbReference>
<keyword evidence="6" id="KW-0808">Transferase</keyword>
<dbReference type="Gene3D" id="1.10.3810.10">
    <property type="entry name" value="Biosynthetic peptidoglycan transglycosylase-like"/>
    <property type="match status" value="1"/>
</dbReference>
<dbReference type="SUPFAM" id="SSF56601">
    <property type="entry name" value="beta-lactamase/transpeptidase-like"/>
    <property type="match status" value="1"/>
</dbReference>
<keyword evidence="3" id="KW-0121">Carboxypeptidase</keyword>
<comment type="catalytic activity">
    <reaction evidence="12">
        <text>Preferential cleavage: (Ac)2-L-Lys-D-Ala-|-D-Ala. Also transpeptidation of peptidyl-alanyl moieties that are N-acyl substituents of D-alanine.</text>
        <dbReference type="EC" id="3.4.16.4"/>
    </reaction>
</comment>
<dbReference type="Gene3D" id="3.40.710.10">
    <property type="entry name" value="DD-peptidase/beta-lactamase superfamily"/>
    <property type="match status" value="1"/>
</dbReference>
<dbReference type="SUPFAM" id="SSF53955">
    <property type="entry name" value="Lysozyme-like"/>
    <property type="match status" value="1"/>
</dbReference>
<dbReference type="InterPro" id="IPR036950">
    <property type="entry name" value="PBP_transglycosylase"/>
</dbReference>
<dbReference type="GO" id="GO:0006508">
    <property type="term" value="P:proteolysis"/>
    <property type="evidence" value="ECO:0007669"/>
    <property type="project" value="UniProtKB-KW"/>
</dbReference>
<evidence type="ECO:0000256" key="7">
    <source>
        <dbReference type="ARBA" id="ARBA00022801"/>
    </source>
</evidence>
<keyword evidence="4" id="KW-0645">Protease</keyword>
<comment type="catalytic activity">
    <reaction evidence="13">
        <text>[GlcNAc-(1-&gt;4)-Mur2Ac(oyl-L-Ala-gamma-D-Glu-L-Lys-D-Ala-D-Ala)](n)-di-trans,octa-cis-undecaprenyl diphosphate + beta-D-GlcNAc-(1-&gt;4)-Mur2Ac(oyl-L-Ala-gamma-D-Glu-L-Lys-D-Ala-D-Ala)-di-trans,octa-cis-undecaprenyl diphosphate = [GlcNAc-(1-&gt;4)-Mur2Ac(oyl-L-Ala-gamma-D-Glu-L-Lys-D-Ala-D-Ala)](n+1)-di-trans,octa-cis-undecaprenyl diphosphate + di-trans,octa-cis-undecaprenyl diphosphate + H(+)</text>
        <dbReference type="Rhea" id="RHEA:23708"/>
        <dbReference type="Rhea" id="RHEA-COMP:9602"/>
        <dbReference type="Rhea" id="RHEA-COMP:9603"/>
        <dbReference type="ChEBI" id="CHEBI:15378"/>
        <dbReference type="ChEBI" id="CHEBI:58405"/>
        <dbReference type="ChEBI" id="CHEBI:60033"/>
        <dbReference type="ChEBI" id="CHEBI:78435"/>
        <dbReference type="EC" id="2.4.99.28"/>
    </reaction>
</comment>
<evidence type="ECO:0000259" key="15">
    <source>
        <dbReference type="Pfam" id="PF00912"/>
    </source>
</evidence>
<dbReference type="GO" id="GO:0030288">
    <property type="term" value="C:outer membrane-bounded periplasmic space"/>
    <property type="evidence" value="ECO:0007669"/>
    <property type="project" value="TreeGrafter"/>
</dbReference>
<evidence type="ECO:0000256" key="10">
    <source>
        <dbReference type="ARBA" id="ARBA00023268"/>
    </source>
</evidence>
<evidence type="ECO:0000256" key="13">
    <source>
        <dbReference type="ARBA" id="ARBA00049902"/>
    </source>
</evidence>
<evidence type="ECO:0000256" key="9">
    <source>
        <dbReference type="ARBA" id="ARBA00022984"/>
    </source>
</evidence>
<dbReference type="AlphaFoldDB" id="A0A1F4TQA3"/>
<evidence type="ECO:0000313" key="17">
    <source>
        <dbReference type="Proteomes" id="UP000177309"/>
    </source>
</evidence>
<accession>A0A1F4TQA3</accession>
<dbReference type="InterPro" id="IPR023346">
    <property type="entry name" value="Lysozyme-like_dom_sf"/>
</dbReference>
<dbReference type="Pfam" id="PF00912">
    <property type="entry name" value="Transgly"/>
    <property type="match status" value="1"/>
</dbReference>
<comment type="caution">
    <text evidence="16">The sequence shown here is derived from an EMBL/GenBank/DDBJ whole genome shotgun (WGS) entry which is preliminary data.</text>
</comment>
<dbReference type="GO" id="GO:0008360">
    <property type="term" value="P:regulation of cell shape"/>
    <property type="evidence" value="ECO:0007669"/>
    <property type="project" value="UniProtKB-KW"/>
</dbReference>
<organism evidence="16 17">
    <name type="scientific">candidate division WOR-1 bacterium RIFOXYC2_FULL_41_25</name>
    <dbReference type="NCBI Taxonomy" id="1802586"/>
    <lineage>
        <taxon>Bacteria</taxon>
        <taxon>Bacillati</taxon>
        <taxon>Saganbacteria</taxon>
    </lineage>
</organism>
<dbReference type="GO" id="GO:0008658">
    <property type="term" value="F:penicillin binding"/>
    <property type="evidence" value="ECO:0007669"/>
    <property type="project" value="InterPro"/>
</dbReference>
<dbReference type="GO" id="GO:0008955">
    <property type="term" value="F:peptidoglycan glycosyltransferase activity"/>
    <property type="evidence" value="ECO:0007669"/>
    <property type="project" value="UniProtKB-EC"/>
</dbReference>
<dbReference type="InterPro" id="IPR001264">
    <property type="entry name" value="Glyco_trans_51"/>
</dbReference>
<name>A0A1F4TQA3_UNCSA</name>
<dbReference type="GO" id="GO:0009252">
    <property type="term" value="P:peptidoglycan biosynthetic process"/>
    <property type="evidence" value="ECO:0007669"/>
    <property type="project" value="UniProtKB-KW"/>
</dbReference>
<dbReference type="InterPro" id="IPR001460">
    <property type="entry name" value="PCN-bd_Tpept"/>
</dbReference>
<evidence type="ECO:0000256" key="5">
    <source>
        <dbReference type="ARBA" id="ARBA00022676"/>
    </source>
</evidence>
<gene>
    <name evidence="16" type="ORF">A2462_05535</name>
</gene>
<dbReference type="Pfam" id="PF00905">
    <property type="entry name" value="Transpeptidase"/>
    <property type="match status" value="1"/>
</dbReference>
<keyword evidence="9" id="KW-0573">Peptidoglycan synthesis</keyword>
<protein>
    <submittedName>
        <fullName evidence="16">Uncharacterized protein</fullName>
    </submittedName>
</protein>
<evidence type="ECO:0000256" key="12">
    <source>
        <dbReference type="ARBA" id="ARBA00034000"/>
    </source>
</evidence>
<evidence type="ECO:0000256" key="3">
    <source>
        <dbReference type="ARBA" id="ARBA00022645"/>
    </source>
</evidence>
<evidence type="ECO:0000256" key="6">
    <source>
        <dbReference type="ARBA" id="ARBA00022679"/>
    </source>
</evidence>
<comment type="similarity">
    <text evidence="1">In the C-terminal section; belongs to the transpeptidase family.</text>
</comment>
<evidence type="ECO:0000256" key="4">
    <source>
        <dbReference type="ARBA" id="ARBA00022670"/>
    </source>
</evidence>
<evidence type="ECO:0000256" key="1">
    <source>
        <dbReference type="ARBA" id="ARBA00007090"/>
    </source>
</evidence>
<dbReference type="GO" id="GO:0009002">
    <property type="term" value="F:serine-type D-Ala-D-Ala carboxypeptidase activity"/>
    <property type="evidence" value="ECO:0007669"/>
    <property type="project" value="UniProtKB-EC"/>
</dbReference>
<dbReference type="FunFam" id="1.10.3810.10:FF:000001">
    <property type="entry name" value="Penicillin-binding protein 1A"/>
    <property type="match status" value="1"/>
</dbReference>
<keyword evidence="11" id="KW-0961">Cell wall biogenesis/degradation</keyword>
<comment type="similarity">
    <text evidence="2">In the N-terminal section; belongs to the glycosyltransferase 51 family.</text>
</comment>
<keyword evidence="8" id="KW-0133">Cell shape</keyword>
<evidence type="ECO:0000256" key="2">
    <source>
        <dbReference type="ARBA" id="ARBA00007739"/>
    </source>
</evidence>
<keyword evidence="7" id="KW-0378">Hydrolase</keyword>
<evidence type="ECO:0000313" key="16">
    <source>
        <dbReference type="EMBL" id="OGC34846.1"/>
    </source>
</evidence>
<keyword evidence="10" id="KW-0511">Multifunctional enzyme</keyword>
<evidence type="ECO:0000256" key="11">
    <source>
        <dbReference type="ARBA" id="ARBA00023316"/>
    </source>
</evidence>
<evidence type="ECO:0000256" key="8">
    <source>
        <dbReference type="ARBA" id="ARBA00022960"/>
    </source>
</evidence>
<evidence type="ECO:0000259" key="14">
    <source>
        <dbReference type="Pfam" id="PF00905"/>
    </source>
</evidence>
<dbReference type="EMBL" id="MEUI01000012">
    <property type="protein sequence ID" value="OGC34846.1"/>
    <property type="molecule type" value="Genomic_DNA"/>
</dbReference>
<reference evidence="16 17" key="1">
    <citation type="journal article" date="2016" name="Nat. Commun.">
        <title>Thousands of microbial genomes shed light on interconnected biogeochemical processes in an aquifer system.</title>
        <authorList>
            <person name="Anantharaman K."/>
            <person name="Brown C.T."/>
            <person name="Hug L.A."/>
            <person name="Sharon I."/>
            <person name="Castelle C.J."/>
            <person name="Probst A.J."/>
            <person name="Thomas B.C."/>
            <person name="Singh A."/>
            <person name="Wilkins M.J."/>
            <person name="Karaoz U."/>
            <person name="Brodie E.L."/>
            <person name="Williams K.H."/>
            <person name="Hubbard S.S."/>
            <person name="Banfield J.F."/>
        </authorList>
    </citation>
    <scope>NUCLEOTIDE SEQUENCE [LARGE SCALE GENOMIC DNA]</scope>
</reference>
<dbReference type="PANTHER" id="PTHR32282:SF33">
    <property type="entry name" value="PEPTIDOGLYCAN GLYCOSYLTRANSFERASE"/>
    <property type="match status" value="1"/>
</dbReference>
<dbReference type="NCBIfam" id="TIGR02074">
    <property type="entry name" value="PBP_1a_fam"/>
    <property type="match status" value="1"/>
</dbReference>
<dbReference type="GO" id="GO:0071555">
    <property type="term" value="P:cell wall organization"/>
    <property type="evidence" value="ECO:0007669"/>
    <property type="project" value="UniProtKB-KW"/>
</dbReference>
<feature type="domain" description="Glycosyl transferase family 51" evidence="15">
    <location>
        <begin position="36"/>
        <end position="211"/>
    </location>
</feature>
<keyword evidence="5" id="KW-0328">Glycosyltransferase</keyword>